<reference evidence="2 3" key="1">
    <citation type="submission" date="2013-11" db="EMBL/GenBank/DDBJ databases">
        <title>Opisthorchis viverrini - life in the bile duct.</title>
        <authorList>
            <person name="Young N.D."/>
            <person name="Nagarajan N."/>
            <person name="Lin S.J."/>
            <person name="Korhonen P.K."/>
            <person name="Jex A.R."/>
            <person name="Hall R.S."/>
            <person name="Safavi-Hemami H."/>
            <person name="Kaewkong W."/>
            <person name="Bertrand D."/>
            <person name="Gao S."/>
            <person name="Seet Q."/>
            <person name="Wongkham S."/>
            <person name="Teh B.T."/>
            <person name="Wongkham C."/>
            <person name="Intapan P.M."/>
            <person name="Maleewong W."/>
            <person name="Yang X."/>
            <person name="Hu M."/>
            <person name="Wang Z."/>
            <person name="Hofmann A."/>
            <person name="Sternberg P.W."/>
            <person name="Tan P."/>
            <person name="Wang J."/>
            <person name="Gasser R.B."/>
        </authorList>
    </citation>
    <scope>NUCLEOTIDE SEQUENCE [LARGE SCALE GENOMIC DNA]</scope>
</reference>
<evidence type="ECO:0000313" key="3">
    <source>
        <dbReference type="Proteomes" id="UP000054324"/>
    </source>
</evidence>
<keyword evidence="3" id="KW-1185">Reference proteome</keyword>
<feature type="region of interest" description="Disordered" evidence="1">
    <location>
        <begin position="49"/>
        <end position="75"/>
    </location>
</feature>
<proteinExistence type="predicted"/>
<evidence type="ECO:0000256" key="1">
    <source>
        <dbReference type="SAM" id="MobiDB-lite"/>
    </source>
</evidence>
<dbReference type="RefSeq" id="XP_009164984.1">
    <property type="nucleotide sequence ID" value="XM_009166720.1"/>
</dbReference>
<name>A0A074ZUZ7_OPIVI</name>
<organism evidence="2 3">
    <name type="scientific">Opisthorchis viverrini</name>
    <name type="common">Southeast Asian liver fluke</name>
    <dbReference type="NCBI Taxonomy" id="6198"/>
    <lineage>
        <taxon>Eukaryota</taxon>
        <taxon>Metazoa</taxon>
        <taxon>Spiralia</taxon>
        <taxon>Lophotrochozoa</taxon>
        <taxon>Platyhelminthes</taxon>
        <taxon>Trematoda</taxon>
        <taxon>Digenea</taxon>
        <taxon>Opisthorchiida</taxon>
        <taxon>Opisthorchiata</taxon>
        <taxon>Opisthorchiidae</taxon>
        <taxon>Opisthorchis</taxon>
    </lineage>
</organism>
<dbReference type="Proteomes" id="UP000054324">
    <property type="component" value="Unassembled WGS sequence"/>
</dbReference>
<accession>A0A074ZUZ7</accession>
<dbReference type="GeneID" id="20316659"/>
<dbReference type="CTD" id="20316659"/>
<dbReference type="KEGG" id="ovi:T265_02471"/>
<gene>
    <name evidence="2" type="ORF">T265_02471</name>
</gene>
<dbReference type="OrthoDB" id="39497at2759"/>
<dbReference type="EMBL" id="KL596648">
    <property type="protein sequence ID" value="KER31288.1"/>
    <property type="molecule type" value="Genomic_DNA"/>
</dbReference>
<protein>
    <submittedName>
        <fullName evidence="2">Uncharacterized protein</fullName>
    </submittedName>
</protein>
<dbReference type="AlphaFoldDB" id="A0A074ZUZ7"/>
<evidence type="ECO:0000313" key="2">
    <source>
        <dbReference type="EMBL" id="KER31288.1"/>
    </source>
</evidence>
<sequence length="115" mass="12860">MMGSLMLRGGCGNDDSVPEVENCHSVHIGTIFKISQYIFIEETTHKVAENSSTAHDRLTETRGLRLPDEPQEGRNRSWAVEEFSATFAELFFIAYGRFTGTVLPVSRSDHVVGNR</sequence>